<dbReference type="RefSeq" id="WP_185685021.1">
    <property type="nucleotide sequence ID" value="NZ_JACLAU010000065.1"/>
</dbReference>
<name>A0A7X1FBF7_9SPHN</name>
<reference evidence="2 3" key="1">
    <citation type="submission" date="2020-08" db="EMBL/GenBank/DDBJ databases">
        <title>The genome sequence of Novosphingobium flavum 4Y4.</title>
        <authorList>
            <person name="Liu Y."/>
        </authorList>
    </citation>
    <scope>NUCLEOTIDE SEQUENCE [LARGE SCALE GENOMIC DNA]</scope>
    <source>
        <strain evidence="2 3">4Y4</strain>
    </source>
</reference>
<accession>A0A7X1FBF7</accession>
<dbReference type="Proteomes" id="UP000520156">
    <property type="component" value="Unassembled WGS sequence"/>
</dbReference>
<keyword evidence="3" id="KW-1185">Reference proteome</keyword>
<dbReference type="InterPro" id="IPR000297">
    <property type="entry name" value="PPIase_PpiC"/>
</dbReference>
<dbReference type="GO" id="GO:0003755">
    <property type="term" value="F:peptidyl-prolyl cis-trans isomerase activity"/>
    <property type="evidence" value="ECO:0007669"/>
    <property type="project" value="InterPro"/>
</dbReference>
<sequence>MTRTVKMLGLTLIVLLSACEPKEPTGQVIATVAGREITASELQQEMASSAAGGLSRDQALDALISRKILTDAANEAKIDKLPSTLLMQARARDLVLISELNRRIHDSAPQPDDAEVKDFVADHPASYAKRRVFILDQFVVTDPTRTQQLIRQLLPLKTLDEVRVLLDNLAISYAQTVGTVDALTIDPDQAEKIAALPPGEVIVSPSSQGLRISRIRETVTLPLPERDALRIARQTIWEKRAGTITNAKINQLIAAGKKEVRYNPAYQPKRQ</sequence>
<organism evidence="2 3">
    <name type="scientific">Novosphingobium aerophilum</name>
    <dbReference type="NCBI Taxonomy" id="2839843"/>
    <lineage>
        <taxon>Bacteria</taxon>
        <taxon>Pseudomonadati</taxon>
        <taxon>Pseudomonadota</taxon>
        <taxon>Alphaproteobacteria</taxon>
        <taxon>Sphingomonadales</taxon>
        <taxon>Sphingomonadaceae</taxon>
        <taxon>Novosphingobium</taxon>
    </lineage>
</organism>
<feature type="domain" description="PpiC" evidence="1">
    <location>
        <begin position="111"/>
        <end position="218"/>
    </location>
</feature>
<proteinExistence type="predicted"/>
<dbReference type="Gene3D" id="1.10.8.1040">
    <property type="match status" value="1"/>
</dbReference>
<evidence type="ECO:0000313" key="3">
    <source>
        <dbReference type="Proteomes" id="UP000520156"/>
    </source>
</evidence>
<dbReference type="SUPFAM" id="SSF109998">
    <property type="entry name" value="Triger factor/SurA peptide-binding domain-like"/>
    <property type="match status" value="1"/>
</dbReference>
<comment type="caution">
    <text evidence="2">The sequence shown here is derived from an EMBL/GenBank/DDBJ whole genome shotgun (WGS) entry which is preliminary data.</text>
</comment>
<dbReference type="InterPro" id="IPR027304">
    <property type="entry name" value="Trigger_fact/SurA_dom_sf"/>
</dbReference>
<dbReference type="PROSITE" id="PS51257">
    <property type="entry name" value="PROKAR_LIPOPROTEIN"/>
    <property type="match status" value="1"/>
</dbReference>
<dbReference type="EMBL" id="JACLAU010000065">
    <property type="protein sequence ID" value="MBC2653649.1"/>
    <property type="molecule type" value="Genomic_DNA"/>
</dbReference>
<gene>
    <name evidence="2" type="ORF">H7F49_18365</name>
</gene>
<dbReference type="Pfam" id="PF13145">
    <property type="entry name" value="Rotamase_2"/>
    <property type="match status" value="1"/>
</dbReference>
<protein>
    <recommendedName>
        <fullName evidence="1">PpiC domain-containing protein</fullName>
    </recommendedName>
</protein>
<dbReference type="AlphaFoldDB" id="A0A7X1FBF7"/>
<evidence type="ECO:0000259" key="1">
    <source>
        <dbReference type="Pfam" id="PF13145"/>
    </source>
</evidence>
<evidence type="ECO:0000313" key="2">
    <source>
        <dbReference type="EMBL" id="MBC2653649.1"/>
    </source>
</evidence>